<protein>
    <submittedName>
        <fullName evidence="3">GDSL-like protein</fullName>
    </submittedName>
</protein>
<gene>
    <name evidence="3" type="ORF">HMPREF3192_00792</name>
</gene>
<dbReference type="PATRIC" id="fig|1393034.3.peg.766"/>
<dbReference type="InterPro" id="IPR013830">
    <property type="entry name" value="SGNH_hydro"/>
</dbReference>
<evidence type="ECO:0000313" key="4">
    <source>
        <dbReference type="Proteomes" id="UP000070675"/>
    </source>
</evidence>
<sequence>MTQKPLTYQYVDGAPHNGVPQNDTSHNDASQNSTSRSTARQNTELQKAFALDFVQGCVSVQRGDDGWVLPGRFTREQREALHSCAAWHPGLYRDMAACSAGIVVAFQTDASSVDLEVRLHEPSVGTKRSFELMQQAQVSQSGDAQLAIFDGFSYEVNGQYKGMLLAYAQTPGPHTAHTHTLRLALAASDFAHAENLHDLEKPHDSSKLFSVRIFLPSLQSCELRYLYANGTLLRPLAARPQLLVLGDSITQGFICGDPSDSWACCLAKSLDFELINQGVGGQVFMPESLPQPTNAPVSGQVPRTLDLACIVVSFGVNYRYEVYPAQKAARDVKRYLAGIHARWPQVSCFVLTPLWYEQGPFSTHPRSCIADIPDIIRKAVAPYAQMQVVDGAKLLDHDPALLADGFEHPNAQGHICIAEHLAQIIRS</sequence>
<dbReference type="Gene3D" id="2.60.120.260">
    <property type="entry name" value="Galactose-binding domain-like"/>
    <property type="match status" value="1"/>
</dbReference>
<evidence type="ECO:0000313" key="3">
    <source>
        <dbReference type="EMBL" id="KXB34693.1"/>
    </source>
</evidence>
<feature type="compositionally biased region" description="Polar residues" evidence="1">
    <location>
        <begin position="19"/>
        <end position="41"/>
    </location>
</feature>
<dbReference type="SUPFAM" id="SSF52266">
    <property type="entry name" value="SGNH hydrolase"/>
    <property type="match status" value="1"/>
</dbReference>
<dbReference type="STRING" id="1393034.HMPREF3192_00792"/>
<keyword evidence="4" id="KW-1185">Reference proteome</keyword>
<dbReference type="RefSeq" id="WP_066305371.1">
    <property type="nucleotide sequence ID" value="NZ_KQ959492.1"/>
</dbReference>
<reference evidence="4" key="1">
    <citation type="submission" date="2016-01" db="EMBL/GenBank/DDBJ databases">
        <authorList>
            <person name="Mitreva M."/>
            <person name="Pepin K.H."/>
            <person name="Mihindukulasuriya K.A."/>
            <person name="Fulton R."/>
            <person name="Fronick C."/>
            <person name="O'Laughlin M."/>
            <person name="Miner T."/>
            <person name="Herter B."/>
            <person name="Rosa B.A."/>
            <person name="Cordes M."/>
            <person name="Tomlinson C."/>
            <person name="Wollam A."/>
            <person name="Palsikar V.B."/>
            <person name="Mardis E.R."/>
            <person name="Wilson R.K."/>
        </authorList>
    </citation>
    <scope>NUCLEOTIDE SEQUENCE [LARGE SCALE GENOMIC DNA]</scope>
    <source>
        <strain evidence="4">DNF00019</strain>
    </source>
</reference>
<feature type="region of interest" description="Disordered" evidence="1">
    <location>
        <begin position="1"/>
        <end position="41"/>
    </location>
</feature>
<name>A0A133XUW1_9ACTN</name>
<dbReference type="CDD" id="cd00229">
    <property type="entry name" value="SGNH_hydrolase"/>
    <property type="match status" value="1"/>
</dbReference>
<dbReference type="InterPro" id="IPR036514">
    <property type="entry name" value="SGNH_hydro_sf"/>
</dbReference>
<dbReference type="EMBL" id="LSCR01000012">
    <property type="protein sequence ID" value="KXB34693.1"/>
    <property type="molecule type" value="Genomic_DNA"/>
</dbReference>
<proteinExistence type="predicted"/>
<accession>A0A133XUW1</accession>
<organism evidence="3 4">
    <name type="scientific">Atopobium deltae</name>
    <dbReference type="NCBI Taxonomy" id="1393034"/>
    <lineage>
        <taxon>Bacteria</taxon>
        <taxon>Bacillati</taxon>
        <taxon>Actinomycetota</taxon>
        <taxon>Coriobacteriia</taxon>
        <taxon>Coriobacteriales</taxon>
        <taxon>Atopobiaceae</taxon>
        <taxon>Atopobium</taxon>
    </lineage>
</organism>
<dbReference type="Pfam" id="PF13472">
    <property type="entry name" value="Lipase_GDSL_2"/>
    <property type="match status" value="1"/>
</dbReference>
<dbReference type="Gene3D" id="3.40.50.1110">
    <property type="entry name" value="SGNH hydrolase"/>
    <property type="match status" value="1"/>
</dbReference>
<evidence type="ECO:0000259" key="2">
    <source>
        <dbReference type="Pfam" id="PF13472"/>
    </source>
</evidence>
<evidence type="ECO:0000256" key="1">
    <source>
        <dbReference type="SAM" id="MobiDB-lite"/>
    </source>
</evidence>
<comment type="caution">
    <text evidence="3">The sequence shown here is derived from an EMBL/GenBank/DDBJ whole genome shotgun (WGS) entry which is preliminary data.</text>
</comment>
<feature type="domain" description="SGNH hydrolase-type esterase" evidence="2">
    <location>
        <begin position="244"/>
        <end position="414"/>
    </location>
</feature>
<dbReference type="OrthoDB" id="3185958at2"/>
<dbReference type="Proteomes" id="UP000070675">
    <property type="component" value="Unassembled WGS sequence"/>
</dbReference>
<dbReference type="AlphaFoldDB" id="A0A133XUW1"/>